<feature type="domain" description="Chorismate mutase" evidence="2">
    <location>
        <begin position="1"/>
        <end position="86"/>
    </location>
</feature>
<accession>A0A1X6WP43</accession>
<dbReference type="Pfam" id="PF01817">
    <property type="entry name" value="CM_2"/>
    <property type="match status" value="1"/>
</dbReference>
<organism evidence="3 4">
    <name type="scientific">Vagococcus fluvialis bH819</name>
    <dbReference type="NCBI Taxonomy" id="1255619"/>
    <lineage>
        <taxon>Bacteria</taxon>
        <taxon>Bacillati</taxon>
        <taxon>Bacillota</taxon>
        <taxon>Bacilli</taxon>
        <taxon>Lactobacillales</taxon>
        <taxon>Enterococcaceae</taxon>
        <taxon>Vagococcus</taxon>
    </lineage>
</organism>
<dbReference type="SUPFAM" id="SSF48600">
    <property type="entry name" value="Chorismate mutase II"/>
    <property type="match status" value="1"/>
</dbReference>
<keyword evidence="1 3" id="KW-0413">Isomerase</keyword>
<dbReference type="RefSeq" id="WP_086951664.1">
    <property type="nucleotide sequence ID" value="NZ_FWFD01000012.1"/>
</dbReference>
<dbReference type="AlphaFoldDB" id="A0A1X6WP43"/>
<protein>
    <submittedName>
        <fullName evidence="3">Chorismate mutase I # AroHI</fullName>
        <ecNumber evidence="3">5.4.99.5</ecNumber>
    </submittedName>
</protein>
<evidence type="ECO:0000259" key="2">
    <source>
        <dbReference type="PROSITE" id="PS51168"/>
    </source>
</evidence>
<dbReference type="Gene3D" id="1.20.59.10">
    <property type="entry name" value="Chorismate mutase"/>
    <property type="match status" value="1"/>
</dbReference>
<evidence type="ECO:0000313" key="3">
    <source>
        <dbReference type="EMBL" id="SLM86027.1"/>
    </source>
</evidence>
<dbReference type="EC" id="5.4.99.5" evidence="3"/>
<reference evidence="4" key="1">
    <citation type="submission" date="2017-02" db="EMBL/GenBank/DDBJ databases">
        <authorList>
            <person name="Dridi B."/>
        </authorList>
    </citation>
    <scope>NUCLEOTIDE SEQUENCE [LARGE SCALE GENOMIC DNA]</scope>
    <source>
        <strain evidence="4">bH819</strain>
    </source>
</reference>
<dbReference type="PROSITE" id="PS51168">
    <property type="entry name" value="CHORISMATE_MUT_2"/>
    <property type="match status" value="1"/>
</dbReference>
<dbReference type="OrthoDB" id="9802281at2"/>
<dbReference type="GO" id="GO:0046417">
    <property type="term" value="P:chorismate metabolic process"/>
    <property type="evidence" value="ECO:0007669"/>
    <property type="project" value="InterPro"/>
</dbReference>
<sequence length="86" mass="10411">MLKKIREEVNQIDQELVRLLEKRYECVDEIVRIKKERHIATLDSSREQEVLKQVANLVDNKDYETSVVRTFQDIMDRSKDYQKQNK</sequence>
<dbReference type="InterPro" id="IPR011279">
    <property type="entry name" value="Chorismate_mutase_GmP"/>
</dbReference>
<dbReference type="GO" id="GO:0004106">
    <property type="term" value="F:chorismate mutase activity"/>
    <property type="evidence" value="ECO:0007669"/>
    <property type="project" value="UniProtKB-EC"/>
</dbReference>
<dbReference type="Proteomes" id="UP000195918">
    <property type="component" value="Unassembled WGS sequence"/>
</dbReference>
<proteinExistence type="predicted"/>
<name>A0A1X6WP43_9ENTE</name>
<gene>
    <name evidence="3" type="ORF">FM121_08065</name>
</gene>
<dbReference type="InterPro" id="IPR036979">
    <property type="entry name" value="CM_dom_sf"/>
</dbReference>
<dbReference type="InterPro" id="IPR036263">
    <property type="entry name" value="Chorismate_II_sf"/>
</dbReference>
<dbReference type="PANTHER" id="PTHR38041:SF1">
    <property type="entry name" value="CHORISMATE MUTASE"/>
    <property type="match status" value="1"/>
</dbReference>
<keyword evidence="4" id="KW-1185">Reference proteome</keyword>
<evidence type="ECO:0000256" key="1">
    <source>
        <dbReference type="ARBA" id="ARBA00023235"/>
    </source>
</evidence>
<dbReference type="SMART" id="SM00830">
    <property type="entry name" value="CM_2"/>
    <property type="match status" value="1"/>
</dbReference>
<dbReference type="PANTHER" id="PTHR38041">
    <property type="entry name" value="CHORISMATE MUTASE"/>
    <property type="match status" value="1"/>
</dbReference>
<evidence type="ECO:0000313" key="4">
    <source>
        <dbReference type="Proteomes" id="UP000195918"/>
    </source>
</evidence>
<dbReference type="EMBL" id="FWFD01000012">
    <property type="protein sequence ID" value="SLM86027.1"/>
    <property type="molecule type" value="Genomic_DNA"/>
</dbReference>
<dbReference type="GO" id="GO:0009697">
    <property type="term" value="P:salicylic acid biosynthetic process"/>
    <property type="evidence" value="ECO:0007669"/>
    <property type="project" value="TreeGrafter"/>
</dbReference>
<dbReference type="InterPro" id="IPR051331">
    <property type="entry name" value="Chorismate_mutase-related"/>
</dbReference>
<dbReference type="InterPro" id="IPR002701">
    <property type="entry name" value="CM_II_prokaryot"/>
</dbReference>
<dbReference type="NCBIfam" id="TIGR01805">
    <property type="entry name" value="CM_mono_grmpos"/>
    <property type="match status" value="1"/>
</dbReference>